<evidence type="ECO:0000256" key="1">
    <source>
        <dbReference type="SAM" id="Phobius"/>
    </source>
</evidence>
<evidence type="ECO:0000313" key="3">
    <source>
        <dbReference type="Proteomes" id="UP001139031"/>
    </source>
</evidence>
<dbReference type="Proteomes" id="UP001139031">
    <property type="component" value="Unassembled WGS sequence"/>
</dbReference>
<organism evidence="2 3">
    <name type="scientific">Nannocystis pusilla</name>
    <dbReference type="NCBI Taxonomy" id="889268"/>
    <lineage>
        <taxon>Bacteria</taxon>
        <taxon>Pseudomonadati</taxon>
        <taxon>Myxococcota</taxon>
        <taxon>Polyangia</taxon>
        <taxon>Nannocystales</taxon>
        <taxon>Nannocystaceae</taxon>
        <taxon>Nannocystis</taxon>
    </lineage>
</organism>
<comment type="caution">
    <text evidence="2">The sequence shown here is derived from an EMBL/GenBank/DDBJ whole genome shotgun (WGS) entry which is preliminary data.</text>
</comment>
<keyword evidence="1" id="KW-1133">Transmembrane helix</keyword>
<feature type="transmembrane region" description="Helical" evidence="1">
    <location>
        <begin position="19"/>
        <end position="39"/>
    </location>
</feature>
<proteinExistence type="predicted"/>
<reference evidence="2" key="1">
    <citation type="submission" date="2021-08" db="EMBL/GenBank/DDBJ databases">
        <authorList>
            <person name="Stevens D.C."/>
        </authorList>
    </citation>
    <scope>NUCLEOTIDE SEQUENCE</scope>
    <source>
        <strain evidence="2">DSM 53165</strain>
    </source>
</reference>
<accession>A0ABS7TMQ7</accession>
<dbReference type="EMBL" id="JAIRAU010000006">
    <property type="protein sequence ID" value="MBZ5709509.1"/>
    <property type="molecule type" value="Genomic_DNA"/>
</dbReference>
<evidence type="ECO:0000313" key="2">
    <source>
        <dbReference type="EMBL" id="MBZ5709509.1"/>
    </source>
</evidence>
<name>A0ABS7TMQ7_9BACT</name>
<dbReference type="RefSeq" id="WP_224191286.1">
    <property type="nucleotide sequence ID" value="NZ_JAIRAU010000006.1"/>
</dbReference>
<keyword evidence="3" id="KW-1185">Reference proteome</keyword>
<protein>
    <submittedName>
        <fullName evidence="2">Uncharacterized protein</fullName>
    </submittedName>
</protein>
<gene>
    <name evidence="2" type="ORF">K7C98_09575</name>
</gene>
<keyword evidence="1" id="KW-0812">Transmembrane</keyword>
<keyword evidence="1" id="KW-0472">Membrane</keyword>
<sequence>MTSANRTGAAADLAMVSDLTSPCHVCGIACSGTVLIWLLRAGVRRAIRVDRPALEELFAALWRGEPRSDAMPALMRDYFEGTGWFGAEAPPDGTPITYEAVAALLALADGAALDEHARGVCAALRGLAADADATAAPLFIYYD</sequence>